<name>A0ACA9LPZ6_9GLOM</name>
<reference evidence="1" key="1">
    <citation type="submission" date="2021-06" db="EMBL/GenBank/DDBJ databases">
        <authorList>
            <person name="Kallberg Y."/>
            <person name="Tangrot J."/>
            <person name="Rosling A."/>
        </authorList>
    </citation>
    <scope>NUCLEOTIDE SEQUENCE</scope>
    <source>
        <strain evidence="1">IL203A</strain>
    </source>
</reference>
<keyword evidence="2" id="KW-1185">Reference proteome</keyword>
<organism evidence="1 2">
    <name type="scientific">Dentiscutata heterogama</name>
    <dbReference type="NCBI Taxonomy" id="1316150"/>
    <lineage>
        <taxon>Eukaryota</taxon>
        <taxon>Fungi</taxon>
        <taxon>Fungi incertae sedis</taxon>
        <taxon>Mucoromycota</taxon>
        <taxon>Glomeromycotina</taxon>
        <taxon>Glomeromycetes</taxon>
        <taxon>Diversisporales</taxon>
        <taxon>Gigasporaceae</taxon>
        <taxon>Dentiscutata</taxon>
    </lineage>
</organism>
<evidence type="ECO:0000313" key="2">
    <source>
        <dbReference type="Proteomes" id="UP000789702"/>
    </source>
</evidence>
<dbReference type="Proteomes" id="UP000789702">
    <property type="component" value="Unassembled WGS sequence"/>
</dbReference>
<sequence>LVNNSTMELDQKLKTAVPLLSEGFLAHWVPILNQIEEQLDELKDKQNLLMEDLKDTNTLMENQENYEYIALSFSKLPQYHTKLQNIRNTMVTMLSRSKNMKQRVAQLKLFKEQQLAQIAKIHQRERTFDQTVLAAKVVENNPIEQKDDAPSTVTEISSTITEASSTITEDKNTDE</sequence>
<accession>A0ACA9LPZ6</accession>
<comment type="caution">
    <text evidence="1">The sequence shown here is derived from an EMBL/GenBank/DDBJ whole genome shotgun (WGS) entry which is preliminary data.</text>
</comment>
<proteinExistence type="predicted"/>
<feature type="non-terminal residue" evidence="1">
    <location>
        <position position="1"/>
    </location>
</feature>
<protein>
    <submittedName>
        <fullName evidence="1">7465_t:CDS:1</fullName>
    </submittedName>
</protein>
<dbReference type="EMBL" id="CAJVPU010005181">
    <property type="protein sequence ID" value="CAG8544033.1"/>
    <property type="molecule type" value="Genomic_DNA"/>
</dbReference>
<evidence type="ECO:0000313" key="1">
    <source>
        <dbReference type="EMBL" id="CAG8544033.1"/>
    </source>
</evidence>
<gene>
    <name evidence="1" type="ORF">DHETER_LOCUS4932</name>
</gene>